<dbReference type="RefSeq" id="XP_018064493.1">
    <property type="nucleotide sequence ID" value="XM_018212403.1"/>
</dbReference>
<proteinExistence type="predicted"/>
<dbReference type="InParanoid" id="A0A132BCN4"/>
<dbReference type="Pfam" id="PF11951">
    <property type="entry name" value="Fungal_trans_2"/>
    <property type="match status" value="1"/>
</dbReference>
<dbReference type="KEGG" id="psco:LY89DRAFT_656779"/>
<dbReference type="AlphaFoldDB" id="A0A132BCN4"/>
<dbReference type="PANTHER" id="PTHR38111">
    <property type="entry name" value="ZN(2)-C6 FUNGAL-TYPE DOMAIN-CONTAINING PROTEIN-RELATED"/>
    <property type="match status" value="1"/>
</dbReference>
<keyword evidence="2" id="KW-1185">Reference proteome</keyword>
<gene>
    <name evidence="1" type="ORF">LY89DRAFT_656779</name>
</gene>
<name>A0A132BCN4_MOLSC</name>
<reference evidence="1 2" key="1">
    <citation type="submission" date="2015-10" db="EMBL/GenBank/DDBJ databases">
        <title>Full genome of DAOMC 229536 Phialocephala scopiformis, a fungal endophyte of spruce producing the potent anti-insectan compound rugulosin.</title>
        <authorList>
            <consortium name="DOE Joint Genome Institute"/>
            <person name="Walker A.K."/>
            <person name="Frasz S.L."/>
            <person name="Seifert K.A."/>
            <person name="Miller J.D."/>
            <person name="Mondo S.J."/>
            <person name="Labutti K."/>
            <person name="Lipzen A."/>
            <person name="Dockter R."/>
            <person name="Kennedy M."/>
            <person name="Grigoriev I.V."/>
            <person name="Spatafora J.W."/>
        </authorList>
    </citation>
    <scope>NUCLEOTIDE SEQUENCE [LARGE SCALE GENOMIC DNA]</scope>
    <source>
        <strain evidence="1 2">CBS 120377</strain>
    </source>
</reference>
<evidence type="ECO:0000313" key="1">
    <source>
        <dbReference type="EMBL" id="KUJ10138.1"/>
    </source>
</evidence>
<sequence>MATKQMKISFTFANSSIEAPPQDPATRARIRKQAIKQAFAARKQDGTQKRYNVRQSPVFVRDKLVAPSVSGINLSRSDTEFKVNVEDHNALEVDDFFAAEEPIEPASDDNEIPKVDHLSLVLRESQTLYANVSGTGYEQITHKYGFNILDLSDLATFHVGRSTRTSLSSNPCQLVNLRQYQPWSFLSFLPSTYEHFPCIRYAAECVAARVRQILSPGEVHHSTVIALYVKALKHLQEVLNTPKRCLKPEVLFATEIMAIYELLATSDEIAWVRHAAGAARLIQFRGPANFTTEFEKALFMAHAGAISNEALLKNERCFLEEDQWRDVFQSIIVRDSAISDRSEAAITMLMIKSSAPGIAKDVTSAVVQQLSTDSPFVIAVADRARQLHATLLSWHDNYKELLGDDPSDICTATIEGDSRCKIMGVYLSCMVLANRFMAAVCPLEQQEREEEAQEVVNRIFELQKHVSRVRPQACLYLVQAVGLARVTAVTTQDWQCISESKDASFGGPRRVISRWRFERWCELFGRKTS</sequence>
<dbReference type="PANTHER" id="PTHR38111:SF6">
    <property type="entry name" value="FINGER DOMAIN PROTEIN, PUTATIVE (AFU_ORTHOLOGUE AFUA_8G01940)-RELATED"/>
    <property type="match status" value="1"/>
</dbReference>
<evidence type="ECO:0000313" key="2">
    <source>
        <dbReference type="Proteomes" id="UP000070700"/>
    </source>
</evidence>
<dbReference type="GeneID" id="28822129"/>
<protein>
    <submittedName>
        <fullName evidence="1">Uncharacterized protein</fullName>
    </submittedName>
</protein>
<dbReference type="Proteomes" id="UP000070700">
    <property type="component" value="Unassembled WGS sequence"/>
</dbReference>
<dbReference type="InterPro" id="IPR053178">
    <property type="entry name" value="Osmoadaptation_assoc"/>
</dbReference>
<dbReference type="OrthoDB" id="5126878at2759"/>
<accession>A0A132BCN4</accession>
<dbReference type="InterPro" id="IPR021858">
    <property type="entry name" value="Fun_TF"/>
</dbReference>
<dbReference type="EMBL" id="KQ947430">
    <property type="protein sequence ID" value="KUJ10138.1"/>
    <property type="molecule type" value="Genomic_DNA"/>
</dbReference>
<organism evidence="1 2">
    <name type="scientific">Mollisia scopiformis</name>
    <name type="common">Conifer needle endophyte fungus</name>
    <name type="synonym">Phialocephala scopiformis</name>
    <dbReference type="NCBI Taxonomy" id="149040"/>
    <lineage>
        <taxon>Eukaryota</taxon>
        <taxon>Fungi</taxon>
        <taxon>Dikarya</taxon>
        <taxon>Ascomycota</taxon>
        <taxon>Pezizomycotina</taxon>
        <taxon>Leotiomycetes</taxon>
        <taxon>Helotiales</taxon>
        <taxon>Mollisiaceae</taxon>
        <taxon>Mollisia</taxon>
    </lineage>
</organism>